<reference evidence="2" key="1">
    <citation type="journal article" date="2019" name="Int. J. Syst. Evol. Microbiol.">
        <title>The Global Catalogue of Microorganisms (GCM) 10K type strain sequencing project: providing services to taxonomists for standard genome sequencing and annotation.</title>
        <authorList>
            <consortium name="The Broad Institute Genomics Platform"/>
            <consortium name="The Broad Institute Genome Sequencing Center for Infectious Disease"/>
            <person name="Wu L."/>
            <person name="Ma J."/>
        </authorList>
    </citation>
    <scope>NUCLEOTIDE SEQUENCE [LARGE SCALE GENOMIC DNA]</scope>
    <source>
        <strain evidence="2">CGMCC 1.12482</strain>
    </source>
</reference>
<evidence type="ECO:0000313" key="2">
    <source>
        <dbReference type="Proteomes" id="UP000638188"/>
    </source>
</evidence>
<evidence type="ECO:0000313" key="1">
    <source>
        <dbReference type="EMBL" id="GGD07926.1"/>
    </source>
</evidence>
<evidence type="ECO:0008006" key="3">
    <source>
        <dbReference type="Google" id="ProtNLM"/>
    </source>
</evidence>
<name>A0ABQ1PZF4_9GAMM</name>
<dbReference type="EMBL" id="BMFF01000006">
    <property type="protein sequence ID" value="GGD07926.1"/>
    <property type="molecule type" value="Genomic_DNA"/>
</dbReference>
<dbReference type="Proteomes" id="UP000638188">
    <property type="component" value="Unassembled WGS sequence"/>
</dbReference>
<comment type="caution">
    <text evidence="1">The sequence shown here is derived from an EMBL/GenBank/DDBJ whole genome shotgun (WGS) entry which is preliminary data.</text>
</comment>
<organism evidence="1 2">
    <name type="scientific">Halopseudomonas salina</name>
    <dbReference type="NCBI Taxonomy" id="1323744"/>
    <lineage>
        <taxon>Bacteria</taxon>
        <taxon>Pseudomonadati</taxon>
        <taxon>Pseudomonadota</taxon>
        <taxon>Gammaproteobacteria</taxon>
        <taxon>Pseudomonadales</taxon>
        <taxon>Pseudomonadaceae</taxon>
        <taxon>Halopseudomonas</taxon>
    </lineage>
</organism>
<protein>
    <recommendedName>
        <fullName evidence="3">Glycine zipper domain-containing protein</fullName>
    </recommendedName>
</protein>
<sequence length="194" mass="20024">MSTIIAGRFETQEAADKACASLHDSGFGQDEISLFFVNPHGQHDMYPIGGDEPASPGAEKSGRGAVVGGGVGAAAGVAIGVAAAPVVGPVGAVVGGGIGAYTGSLVGAMKKTDKDSEVDEMADETPLKEEQLTERQSGMYVAVKVNGDNRNDAVSVLRKNQAAELEEAQGELTNGEWVDFDPREAVKLLPEDRP</sequence>
<keyword evidence="2" id="KW-1185">Reference proteome</keyword>
<dbReference type="RefSeq" id="WP_150278738.1">
    <property type="nucleotide sequence ID" value="NZ_BMFF01000006.1"/>
</dbReference>
<proteinExistence type="predicted"/>
<accession>A0ABQ1PZF4</accession>
<gene>
    <name evidence="1" type="ORF">GCM10007418_28720</name>
</gene>